<dbReference type="Proteomes" id="UP000314294">
    <property type="component" value="Unassembled WGS sequence"/>
</dbReference>
<evidence type="ECO:0000256" key="1">
    <source>
        <dbReference type="SAM" id="MobiDB-lite"/>
    </source>
</evidence>
<feature type="compositionally biased region" description="Polar residues" evidence="1">
    <location>
        <begin position="121"/>
        <end position="133"/>
    </location>
</feature>
<organism evidence="2 3">
    <name type="scientific">Liparis tanakae</name>
    <name type="common">Tanaka's snailfish</name>
    <dbReference type="NCBI Taxonomy" id="230148"/>
    <lineage>
        <taxon>Eukaryota</taxon>
        <taxon>Metazoa</taxon>
        <taxon>Chordata</taxon>
        <taxon>Craniata</taxon>
        <taxon>Vertebrata</taxon>
        <taxon>Euteleostomi</taxon>
        <taxon>Actinopterygii</taxon>
        <taxon>Neopterygii</taxon>
        <taxon>Teleostei</taxon>
        <taxon>Neoteleostei</taxon>
        <taxon>Acanthomorphata</taxon>
        <taxon>Eupercaria</taxon>
        <taxon>Perciformes</taxon>
        <taxon>Cottioidei</taxon>
        <taxon>Cottales</taxon>
        <taxon>Liparidae</taxon>
        <taxon>Liparis</taxon>
    </lineage>
</organism>
<protein>
    <submittedName>
        <fullName evidence="2">Uncharacterized protein</fullName>
    </submittedName>
</protein>
<dbReference type="AlphaFoldDB" id="A0A4Z2GD29"/>
<keyword evidence="3" id="KW-1185">Reference proteome</keyword>
<evidence type="ECO:0000313" key="3">
    <source>
        <dbReference type="Proteomes" id="UP000314294"/>
    </source>
</evidence>
<comment type="caution">
    <text evidence="2">The sequence shown here is derived from an EMBL/GenBank/DDBJ whole genome shotgun (WGS) entry which is preliminary data.</text>
</comment>
<proteinExistence type="predicted"/>
<accession>A0A4Z2GD29</accession>
<dbReference type="EMBL" id="SRLO01000611">
    <property type="protein sequence ID" value="TNN50614.1"/>
    <property type="molecule type" value="Genomic_DNA"/>
</dbReference>
<reference evidence="2 3" key="1">
    <citation type="submission" date="2019-03" db="EMBL/GenBank/DDBJ databases">
        <title>First draft genome of Liparis tanakae, snailfish: a comprehensive survey of snailfish specific genes.</title>
        <authorList>
            <person name="Kim W."/>
            <person name="Song I."/>
            <person name="Jeong J.-H."/>
            <person name="Kim D."/>
            <person name="Kim S."/>
            <person name="Ryu S."/>
            <person name="Song J.Y."/>
            <person name="Lee S.K."/>
        </authorList>
    </citation>
    <scope>NUCLEOTIDE SEQUENCE [LARGE SCALE GENOMIC DNA]</scope>
    <source>
        <tissue evidence="2">Muscle</tissue>
    </source>
</reference>
<name>A0A4Z2GD29_9TELE</name>
<gene>
    <name evidence="2" type="ORF">EYF80_039188</name>
</gene>
<evidence type="ECO:0000313" key="2">
    <source>
        <dbReference type="EMBL" id="TNN50614.1"/>
    </source>
</evidence>
<sequence>MCQESAVQSDGGSVLVEVSLDHTHPLLHPHSSQLPMLSSPKRALGRNKLIVSCHDKEDEELENRATEILMRVKETTRDIDWTTTPPPRLCSSRSTWLQMETGIMAAWSQKKAVSNEKAPASLNSSLISTQNSR</sequence>
<feature type="region of interest" description="Disordered" evidence="1">
    <location>
        <begin position="113"/>
        <end position="133"/>
    </location>
</feature>